<dbReference type="Proteomes" id="UP000183371">
    <property type="component" value="Unassembled WGS sequence"/>
</dbReference>
<evidence type="ECO:0000313" key="3">
    <source>
        <dbReference type="Proteomes" id="UP000183371"/>
    </source>
</evidence>
<protein>
    <submittedName>
        <fullName evidence="2">Uncharacterized protein</fullName>
    </submittedName>
</protein>
<accession>A0A1I7DXN7</accession>
<reference evidence="3" key="1">
    <citation type="submission" date="2016-10" db="EMBL/GenBank/DDBJ databases">
        <authorList>
            <person name="Varghese N."/>
            <person name="Submissions S."/>
        </authorList>
    </citation>
    <scope>NUCLEOTIDE SEQUENCE [LARGE SCALE GENOMIC DNA]</scope>
    <source>
        <strain evidence="3">DSM 17465</strain>
    </source>
</reference>
<dbReference type="RefSeq" id="WP_054785567.1">
    <property type="nucleotide sequence ID" value="NZ_FPBD01000012.1"/>
</dbReference>
<name>A0A1I7DXN7_9HYPH</name>
<organism evidence="2 3">
    <name type="scientific">Pseudovibrio denitrificans</name>
    <dbReference type="NCBI Taxonomy" id="258256"/>
    <lineage>
        <taxon>Bacteria</taxon>
        <taxon>Pseudomonadati</taxon>
        <taxon>Pseudomonadota</taxon>
        <taxon>Alphaproteobacteria</taxon>
        <taxon>Hyphomicrobiales</taxon>
        <taxon>Stappiaceae</taxon>
        <taxon>Pseudovibrio</taxon>
    </lineage>
</organism>
<keyword evidence="1" id="KW-0732">Signal</keyword>
<dbReference type="AlphaFoldDB" id="A0A1I7DXN7"/>
<evidence type="ECO:0000256" key="1">
    <source>
        <dbReference type="SAM" id="SignalP"/>
    </source>
</evidence>
<feature type="signal peptide" evidence="1">
    <location>
        <begin position="1"/>
        <end position="21"/>
    </location>
</feature>
<feature type="chain" id="PRO_5010271586" evidence="1">
    <location>
        <begin position="22"/>
        <end position="219"/>
    </location>
</feature>
<dbReference type="EMBL" id="FPBD01000012">
    <property type="protein sequence ID" value="SFU16432.1"/>
    <property type="molecule type" value="Genomic_DNA"/>
</dbReference>
<keyword evidence="3" id="KW-1185">Reference proteome</keyword>
<gene>
    <name evidence="2" type="ORF">SAMN05444141_11291</name>
</gene>
<evidence type="ECO:0000313" key="2">
    <source>
        <dbReference type="EMBL" id="SFU16432.1"/>
    </source>
</evidence>
<sequence>MQSFFTFLILLLFAANDQADAASVSSLLSKDKCIKLNTLLEVDMESYLENEKRYMMERNPCDAFGLLYVLGLGLNPPPSSHFDINVGAAYQFYYFAKTYLWKKSKPANTPEYTQELNVLRSLTLTTLSDGEIEISKDRKDIYRVFLLRELFFNSRNSDAAKSGLLKSFIELYAYGIPLSTYSEVDCFIKHDIPKYSIAEIKKSPSFLHCVQNLQQEEDG</sequence>
<proteinExistence type="predicted"/>